<keyword evidence="1" id="KW-0732">Signal</keyword>
<sequence length="518" mass="59634">MKSSSGPSLWPLVLFIFSLLTGLSAREELPITNLTAEFNRISLSRQIELPPSKTNLNQTSLSRQVELPPSKTNLNQTSLIRRVKLTPPRLNFTEEFNKTPVSRPVKLIPTTIHTIQDLRNINVFGFQPPSHGFALLWWLCSSETYIDINGDTVLRSNPSVGSYGFHHFYNLFDNNLGDHLLPVVPGVHYYTVGNLNPNTHPRAIHLPYDVRRYYNRNILNSNSERLIISNTWVYNGIFNVQSIYITNHYHPGYEIAPNLVAQIRNLNLGNFLNAVGYPSYSPASCHAIPPPGRRRKREASDSECIKMLKSETSVQVVARNGHATLLWENIPWNEYYSWVGLYNSETEGDKNYIADAWQWTYNAQSGSYETSTQIHPGMQARFFRREYARFVLKSPGIDEACWEEPVQFSNDENFLILLVFRSKYAGVKLYVNKSLGSKWQYKDKYYYGWVGFYYRGAPNVSYKSWQWLYNFEEIGENSDYNVYTDGLNEDVITADLEVRVFCNDGYDCLIATTPSWSC</sequence>
<accession>A0ABR0Y037</accession>
<proteinExistence type="predicted"/>
<dbReference type="PANTHER" id="PTHR38706">
    <property type="entry name" value="SI:CH211-198C19.1-RELATED"/>
    <property type="match status" value="1"/>
</dbReference>
<evidence type="ECO:0000313" key="2">
    <source>
        <dbReference type="EMBL" id="KAK6457465.1"/>
    </source>
</evidence>
<feature type="signal peptide" evidence="1">
    <location>
        <begin position="1"/>
        <end position="25"/>
    </location>
</feature>
<keyword evidence="3" id="KW-1185">Reference proteome</keyword>
<dbReference type="PANTHER" id="PTHR38706:SF3">
    <property type="entry name" value="SI:CH211-198C19.1"/>
    <property type="match status" value="1"/>
</dbReference>
<organism evidence="2 3">
    <name type="scientific">Huso huso</name>
    <name type="common">Beluga</name>
    <name type="synonym">Acipenser huso</name>
    <dbReference type="NCBI Taxonomy" id="61971"/>
    <lineage>
        <taxon>Eukaryota</taxon>
        <taxon>Metazoa</taxon>
        <taxon>Chordata</taxon>
        <taxon>Craniata</taxon>
        <taxon>Vertebrata</taxon>
        <taxon>Euteleostomi</taxon>
        <taxon>Actinopterygii</taxon>
        <taxon>Chondrostei</taxon>
        <taxon>Acipenseriformes</taxon>
        <taxon>Acipenseridae</taxon>
        <taxon>Huso</taxon>
    </lineage>
</organism>
<reference evidence="2 3" key="1">
    <citation type="submission" date="2021-05" db="EMBL/GenBank/DDBJ databases">
        <authorList>
            <person name="Zahm M."/>
            <person name="Klopp C."/>
            <person name="Cabau C."/>
            <person name="Kuhl H."/>
            <person name="Suciu R."/>
            <person name="Ciorpac M."/>
            <person name="Holostenco D."/>
            <person name="Gessner J."/>
            <person name="Wuertz S."/>
            <person name="Hohne C."/>
            <person name="Stock M."/>
            <person name="Gislard M."/>
            <person name="Lluch J."/>
            <person name="Milhes M."/>
            <person name="Lampietro C."/>
            <person name="Lopez Roques C."/>
            <person name="Donnadieu C."/>
            <person name="Du K."/>
            <person name="Schartl M."/>
            <person name="Guiguen Y."/>
        </authorList>
    </citation>
    <scope>NUCLEOTIDE SEQUENCE [LARGE SCALE GENOMIC DNA]</scope>
    <source>
        <strain evidence="2">Hh-F2</strain>
        <tissue evidence="2">Blood</tissue>
    </source>
</reference>
<evidence type="ECO:0000256" key="1">
    <source>
        <dbReference type="SAM" id="SignalP"/>
    </source>
</evidence>
<name>A0ABR0Y037_HUSHU</name>
<dbReference type="EMBL" id="JAHFZB010000875">
    <property type="protein sequence ID" value="KAK6457465.1"/>
    <property type="molecule type" value="Genomic_DNA"/>
</dbReference>
<dbReference type="Proteomes" id="UP001369086">
    <property type="component" value="Unassembled WGS sequence"/>
</dbReference>
<gene>
    <name evidence="2" type="ORF">HHUSO_G37009</name>
</gene>
<feature type="chain" id="PRO_5045045090" evidence="1">
    <location>
        <begin position="26"/>
        <end position="518"/>
    </location>
</feature>
<protein>
    <submittedName>
        <fullName evidence="2">Uncharacterized protein</fullName>
    </submittedName>
</protein>
<comment type="caution">
    <text evidence="2">The sequence shown here is derived from an EMBL/GenBank/DDBJ whole genome shotgun (WGS) entry which is preliminary data.</text>
</comment>
<evidence type="ECO:0000313" key="3">
    <source>
        <dbReference type="Proteomes" id="UP001369086"/>
    </source>
</evidence>